<gene>
    <name evidence="2" type="ORF">IAD23_04475</name>
</gene>
<feature type="transmembrane region" description="Helical" evidence="1">
    <location>
        <begin position="151"/>
        <end position="171"/>
    </location>
</feature>
<keyword evidence="1" id="KW-0812">Transmembrane</keyword>
<keyword evidence="1" id="KW-0472">Membrane</keyword>
<dbReference type="Proteomes" id="UP000824125">
    <property type="component" value="Unassembled WGS sequence"/>
</dbReference>
<evidence type="ECO:0000256" key="1">
    <source>
        <dbReference type="SAM" id="Phobius"/>
    </source>
</evidence>
<keyword evidence="1" id="KW-1133">Transmembrane helix</keyword>
<feature type="transmembrane region" description="Helical" evidence="1">
    <location>
        <begin position="54"/>
        <end position="78"/>
    </location>
</feature>
<evidence type="ECO:0000313" key="3">
    <source>
        <dbReference type="Proteomes" id="UP000824125"/>
    </source>
</evidence>
<sequence length="254" mass="27993">MSFLKLLGIECQKLKRSWILLLLLVPTVITWIPSLLNADYAFQSATGAAPANEFFIQGFMGFTWFMFPACMVVCTVLLHQTELANNGITKMLSLPVRPAALSGAKFIILLGLGAVQILFCDGVYYAVAAIVSHQVDFDLVLGPAFIFKESGLMYLMLIPMMTVFWLLSTLIKTPIFSIGIGLASIVPSVLMINTKIWFCYPMCYPFYLQMITQSKLSGNADAAIDPVPFLPVAIAITAVCLGVSLFYYGKAERR</sequence>
<name>A0A9D1MV32_9FIRM</name>
<feature type="transmembrane region" description="Helical" evidence="1">
    <location>
        <begin position="99"/>
        <end position="131"/>
    </location>
</feature>
<reference evidence="2" key="2">
    <citation type="journal article" date="2021" name="PeerJ">
        <title>Extensive microbial diversity within the chicken gut microbiome revealed by metagenomics and culture.</title>
        <authorList>
            <person name="Gilroy R."/>
            <person name="Ravi A."/>
            <person name="Getino M."/>
            <person name="Pursley I."/>
            <person name="Horton D.L."/>
            <person name="Alikhan N.F."/>
            <person name="Baker D."/>
            <person name="Gharbi K."/>
            <person name="Hall N."/>
            <person name="Watson M."/>
            <person name="Adriaenssens E.M."/>
            <person name="Foster-Nyarko E."/>
            <person name="Jarju S."/>
            <person name="Secka A."/>
            <person name="Antonio M."/>
            <person name="Oren A."/>
            <person name="Chaudhuri R.R."/>
            <person name="La Ragione R."/>
            <person name="Hildebrand F."/>
            <person name="Pallen M.J."/>
        </authorList>
    </citation>
    <scope>NUCLEOTIDE SEQUENCE</scope>
    <source>
        <strain evidence="2">CHK176-6737</strain>
    </source>
</reference>
<dbReference type="AlphaFoldDB" id="A0A9D1MV32"/>
<reference evidence="2" key="1">
    <citation type="submission" date="2020-10" db="EMBL/GenBank/DDBJ databases">
        <authorList>
            <person name="Gilroy R."/>
        </authorList>
    </citation>
    <scope>NUCLEOTIDE SEQUENCE</scope>
    <source>
        <strain evidence="2">CHK176-6737</strain>
    </source>
</reference>
<protein>
    <submittedName>
        <fullName evidence="2">ABC transporter permease</fullName>
    </submittedName>
</protein>
<accession>A0A9D1MV32</accession>
<organism evidence="2 3">
    <name type="scientific">Candidatus Scybalenecus merdavium</name>
    <dbReference type="NCBI Taxonomy" id="2840939"/>
    <lineage>
        <taxon>Bacteria</taxon>
        <taxon>Bacillati</taxon>
        <taxon>Bacillota</taxon>
        <taxon>Clostridia</taxon>
        <taxon>Eubacteriales</taxon>
        <taxon>Oscillospiraceae</taxon>
        <taxon>Oscillospiraceae incertae sedis</taxon>
        <taxon>Candidatus Scybalenecus</taxon>
    </lineage>
</organism>
<feature type="transmembrane region" description="Helical" evidence="1">
    <location>
        <begin position="227"/>
        <end position="248"/>
    </location>
</feature>
<proteinExistence type="predicted"/>
<feature type="transmembrane region" description="Helical" evidence="1">
    <location>
        <begin position="178"/>
        <end position="207"/>
    </location>
</feature>
<dbReference type="EMBL" id="DVNM01000024">
    <property type="protein sequence ID" value="HIU69194.1"/>
    <property type="molecule type" value="Genomic_DNA"/>
</dbReference>
<dbReference type="Pfam" id="PF12730">
    <property type="entry name" value="ABC2_membrane_4"/>
    <property type="match status" value="1"/>
</dbReference>
<evidence type="ECO:0000313" key="2">
    <source>
        <dbReference type="EMBL" id="HIU69194.1"/>
    </source>
</evidence>
<comment type="caution">
    <text evidence="2">The sequence shown here is derived from an EMBL/GenBank/DDBJ whole genome shotgun (WGS) entry which is preliminary data.</text>
</comment>
<dbReference type="CDD" id="cd21809">
    <property type="entry name" value="ABC-2_lan_permease-like"/>
    <property type="match status" value="1"/>
</dbReference>